<keyword evidence="1" id="KW-0675">Receptor</keyword>
<accession>A0AAD4MV64</accession>
<organism evidence="1 2">
    <name type="scientific">Ditylenchus destructor</name>
    <dbReference type="NCBI Taxonomy" id="166010"/>
    <lineage>
        <taxon>Eukaryota</taxon>
        <taxon>Metazoa</taxon>
        <taxon>Ecdysozoa</taxon>
        <taxon>Nematoda</taxon>
        <taxon>Chromadorea</taxon>
        <taxon>Rhabditida</taxon>
        <taxon>Tylenchina</taxon>
        <taxon>Tylenchomorpha</taxon>
        <taxon>Sphaerularioidea</taxon>
        <taxon>Anguinidae</taxon>
        <taxon>Anguininae</taxon>
        <taxon>Ditylenchus</taxon>
    </lineage>
</organism>
<proteinExistence type="predicted"/>
<dbReference type="AlphaFoldDB" id="A0AAD4MV64"/>
<gene>
    <name evidence="1" type="ORF">DdX_13132</name>
</gene>
<keyword evidence="2" id="KW-1185">Reference proteome</keyword>
<comment type="caution">
    <text evidence="1">The sequence shown here is derived from an EMBL/GenBank/DDBJ whole genome shotgun (WGS) entry which is preliminary data.</text>
</comment>
<protein>
    <submittedName>
        <fullName evidence="1">Neurexin Like receptor</fullName>
    </submittedName>
</protein>
<sequence length="81" mass="9135">MVSFLLPQFLLRPDLKFKSISVADGAWHSLSIKLRGGRLDIELDLITVLWLEGTLVRKIGLKMTAFRLSAVGCYRSTTVDR</sequence>
<dbReference type="Proteomes" id="UP001201812">
    <property type="component" value="Unassembled WGS sequence"/>
</dbReference>
<reference evidence="1" key="1">
    <citation type="submission" date="2022-01" db="EMBL/GenBank/DDBJ databases">
        <title>Genome Sequence Resource for Two Populations of Ditylenchus destructor, the Migratory Endoparasitic Phytonematode.</title>
        <authorList>
            <person name="Zhang H."/>
            <person name="Lin R."/>
            <person name="Xie B."/>
        </authorList>
    </citation>
    <scope>NUCLEOTIDE SEQUENCE</scope>
    <source>
        <strain evidence="1">BazhouSP</strain>
    </source>
</reference>
<dbReference type="EMBL" id="JAKKPZ010000049">
    <property type="protein sequence ID" value="KAI1706291.1"/>
    <property type="molecule type" value="Genomic_DNA"/>
</dbReference>
<name>A0AAD4MV64_9BILA</name>
<evidence type="ECO:0000313" key="2">
    <source>
        <dbReference type="Proteomes" id="UP001201812"/>
    </source>
</evidence>
<evidence type="ECO:0000313" key="1">
    <source>
        <dbReference type="EMBL" id="KAI1706291.1"/>
    </source>
</evidence>